<feature type="transmembrane region" description="Helical" evidence="1">
    <location>
        <begin position="6"/>
        <end position="22"/>
    </location>
</feature>
<evidence type="ECO:0000256" key="1">
    <source>
        <dbReference type="SAM" id="Phobius"/>
    </source>
</evidence>
<dbReference type="AlphaFoldDB" id="A0A0U4G3Q9"/>
<organism evidence="2 3">
    <name type="scientific">Lentibacillus amyloliquefaciens</name>
    <dbReference type="NCBI Taxonomy" id="1472767"/>
    <lineage>
        <taxon>Bacteria</taxon>
        <taxon>Bacillati</taxon>
        <taxon>Bacillota</taxon>
        <taxon>Bacilli</taxon>
        <taxon>Bacillales</taxon>
        <taxon>Bacillaceae</taxon>
        <taxon>Lentibacillus</taxon>
    </lineage>
</organism>
<keyword evidence="1" id="KW-0472">Membrane</keyword>
<dbReference type="RefSeq" id="WP_068440441.1">
    <property type="nucleotide sequence ID" value="NZ_CP013862.1"/>
</dbReference>
<dbReference type="Proteomes" id="UP000050331">
    <property type="component" value="Chromosome"/>
</dbReference>
<dbReference type="OrthoDB" id="2622010at2"/>
<name>A0A0U4G3Q9_9BACI</name>
<gene>
    <name evidence="2" type="ORF">AOX59_00770</name>
</gene>
<feature type="transmembrane region" description="Helical" evidence="1">
    <location>
        <begin position="67"/>
        <end position="83"/>
    </location>
</feature>
<keyword evidence="3" id="KW-1185">Reference proteome</keyword>
<dbReference type="EMBL" id="CP013862">
    <property type="protein sequence ID" value="ALX47258.1"/>
    <property type="molecule type" value="Genomic_DNA"/>
</dbReference>
<evidence type="ECO:0000313" key="2">
    <source>
        <dbReference type="EMBL" id="ALX47258.1"/>
    </source>
</evidence>
<reference evidence="2 3" key="1">
    <citation type="submission" date="2016-01" db="EMBL/GenBank/DDBJ databases">
        <title>Complete genome sequence of strain Lentibacillus amyloliquefaciens LAM0015T isolated from saline sediment.</title>
        <authorList>
            <person name="Wang J.-L."/>
            <person name="He M.-X."/>
        </authorList>
    </citation>
    <scope>NUCLEOTIDE SEQUENCE [LARGE SCALE GENOMIC DNA]</scope>
    <source>
        <strain evidence="2 3">LAM0015</strain>
    </source>
</reference>
<keyword evidence="1" id="KW-0812">Transmembrane</keyword>
<accession>A0A0U4G3Q9</accession>
<dbReference type="STRING" id="1472767.AOX59_00770"/>
<feature type="transmembrane region" description="Helical" evidence="1">
    <location>
        <begin position="123"/>
        <end position="143"/>
    </location>
</feature>
<dbReference type="NCBIfam" id="NF041644">
    <property type="entry name" value="CBO0543_fam"/>
    <property type="match status" value="1"/>
</dbReference>
<protein>
    <submittedName>
        <fullName evidence="2">Uncharacterized protein</fullName>
    </submittedName>
</protein>
<feature type="transmembrane region" description="Helical" evidence="1">
    <location>
        <begin position="90"/>
        <end position="111"/>
    </location>
</feature>
<evidence type="ECO:0000313" key="3">
    <source>
        <dbReference type="Proteomes" id="UP000050331"/>
    </source>
</evidence>
<dbReference type="InterPro" id="IPR048147">
    <property type="entry name" value="CBO0543-like"/>
</dbReference>
<proteinExistence type="predicted"/>
<feature type="transmembrane region" description="Helical" evidence="1">
    <location>
        <begin position="29"/>
        <end position="47"/>
    </location>
</feature>
<keyword evidence="1" id="KW-1133">Transmembrane helix</keyword>
<dbReference type="KEGG" id="lao:AOX59_00770"/>
<sequence length="152" mass="17986">MEIILLWLFLISGLVLLTIALKKHPLKDWLICFFASAYFATVLGDLVVKAELLSYPVQLAPQFQSSVLYEYLLLPLICIVYYQTTYQTSFFYWCWQAFVYSSVVTFVEVLLETHTALIYFDSWHWYYSLISLTLFLLFIRCLLRLIYVVKKS</sequence>